<feature type="chain" id="PRO_5011601045" evidence="3">
    <location>
        <begin position="20"/>
        <end position="594"/>
    </location>
</feature>
<evidence type="ECO:0000256" key="3">
    <source>
        <dbReference type="SAM" id="SignalP"/>
    </source>
</evidence>
<dbReference type="InterPro" id="IPR010559">
    <property type="entry name" value="Sig_transdc_His_kin_internal"/>
</dbReference>
<reference evidence="5 6" key="1">
    <citation type="submission" date="2016-10" db="EMBL/GenBank/DDBJ databases">
        <authorList>
            <person name="de Groot N.N."/>
        </authorList>
    </citation>
    <scope>NUCLEOTIDE SEQUENCE [LARGE SCALE GENOMIC DNA]</scope>
    <source>
        <strain evidence="5 6">RK1</strain>
    </source>
</reference>
<keyword evidence="3" id="KW-0732">Signal</keyword>
<dbReference type="STRING" id="1477437.SAMN05444682_1066"/>
<dbReference type="PANTHER" id="PTHR34220">
    <property type="entry name" value="SENSOR HISTIDINE KINASE YPDA"/>
    <property type="match status" value="1"/>
</dbReference>
<dbReference type="Pfam" id="PF13424">
    <property type="entry name" value="TPR_12"/>
    <property type="match status" value="3"/>
</dbReference>
<dbReference type="PROSITE" id="PS50005">
    <property type="entry name" value="TPR"/>
    <property type="match status" value="1"/>
</dbReference>
<evidence type="ECO:0000256" key="1">
    <source>
        <dbReference type="PROSITE-ProRule" id="PRU00339"/>
    </source>
</evidence>
<dbReference type="SUPFAM" id="SSF48452">
    <property type="entry name" value="TPR-like"/>
    <property type="match status" value="2"/>
</dbReference>
<evidence type="ECO:0000313" key="6">
    <source>
        <dbReference type="Proteomes" id="UP000198670"/>
    </source>
</evidence>
<proteinExistence type="predicted"/>
<dbReference type="InterPro" id="IPR011990">
    <property type="entry name" value="TPR-like_helical_dom_sf"/>
</dbReference>
<protein>
    <submittedName>
        <fullName evidence="5">Tetratricopeptide repeat-containing protein</fullName>
    </submittedName>
</protein>
<evidence type="ECO:0000259" key="4">
    <source>
        <dbReference type="Pfam" id="PF06580"/>
    </source>
</evidence>
<dbReference type="InterPro" id="IPR050640">
    <property type="entry name" value="Bact_2-comp_sensor_kinase"/>
</dbReference>
<dbReference type="GO" id="GO:0016020">
    <property type="term" value="C:membrane"/>
    <property type="evidence" value="ECO:0007669"/>
    <property type="project" value="InterPro"/>
</dbReference>
<dbReference type="PANTHER" id="PTHR34220:SF9">
    <property type="entry name" value="SIGNAL TRANSDUCTION HISTIDINE KINASE INTERNAL REGION DOMAIN-CONTAINING PROTEIN"/>
    <property type="match status" value="1"/>
</dbReference>
<gene>
    <name evidence="5" type="ORF">SAMN05444682_1066</name>
</gene>
<dbReference type="OrthoDB" id="9809670at2"/>
<dbReference type="SUPFAM" id="SSF55874">
    <property type="entry name" value="ATPase domain of HSP90 chaperone/DNA topoisomerase II/histidine kinase"/>
    <property type="match status" value="1"/>
</dbReference>
<keyword evidence="2" id="KW-0472">Membrane</keyword>
<dbReference type="GO" id="GO:0000155">
    <property type="term" value="F:phosphorelay sensor kinase activity"/>
    <property type="evidence" value="ECO:0007669"/>
    <property type="project" value="InterPro"/>
</dbReference>
<dbReference type="Proteomes" id="UP000198670">
    <property type="component" value="Unassembled WGS sequence"/>
</dbReference>
<dbReference type="AlphaFoldDB" id="A0A1I3LFC7"/>
<dbReference type="Gene3D" id="3.30.565.10">
    <property type="entry name" value="Histidine kinase-like ATPase, C-terminal domain"/>
    <property type="match status" value="1"/>
</dbReference>
<evidence type="ECO:0000256" key="2">
    <source>
        <dbReference type="SAM" id="Phobius"/>
    </source>
</evidence>
<feature type="domain" description="Signal transduction histidine kinase internal region" evidence="4">
    <location>
        <begin position="393"/>
        <end position="471"/>
    </location>
</feature>
<accession>A0A1I3LFC7</accession>
<dbReference type="InterPro" id="IPR019734">
    <property type="entry name" value="TPR_rpt"/>
</dbReference>
<name>A0A1I3LFC7_9SPHI</name>
<keyword evidence="2" id="KW-0812">Transmembrane</keyword>
<keyword evidence="1" id="KW-0802">TPR repeat</keyword>
<feature type="repeat" description="TPR" evidence="1">
    <location>
        <begin position="120"/>
        <end position="153"/>
    </location>
</feature>
<dbReference type="Gene3D" id="1.25.40.10">
    <property type="entry name" value="Tetratricopeptide repeat domain"/>
    <property type="match status" value="2"/>
</dbReference>
<dbReference type="EMBL" id="FOQO01000006">
    <property type="protein sequence ID" value="SFI83478.1"/>
    <property type="molecule type" value="Genomic_DNA"/>
</dbReference>
<dbReference type="RefSeq" id="WP_090627316.1">
    <property type="nucleotide sequence ID" value="NZ_FOQO01000006.1"/>
</dbReference>
<dbReference type="SMART" id="SM00028">
    <property type="entry name" value="TPR"/>
    <property type="match status" value="6"/>
</dbReference>
<dbReference type="Pfam" id="PF06580">
    <property type="entry name" value="His_kinase"/>
    <property type="match status" value="1"/>
</dbReference>
<sequence>MKQLATYICIAMACLPASGQTLVDSLKNKLANHSSEDTVRVSLLLNMADALVWNNPQEALTYVNQATQLTDKLGWQKGKAYALRQEGLIYYEQSDPIRAMDRFHAALKAAQPLRDQAFEASIYNNIANIYSDLKQYDKALNHYNHLLAISKELQDTSKIVIATVNIASVYIERQQLSIGIDNLTTALSLARATGNQRFEMAIQNNLGRALAKQDNDELALEHFNACLDLAEQLGSDGIKANVLNSIGEILFNRHQYTEAEHRSKAALTLAEKVGALEWQANAWRTLSSIHERQHKPNEALHAYKQFITLRDSAINDEKKAEIARNEMQFALEKQEAVAASEMGRQRTITYAIIGIALVTLGALIVGWRFYKHRRDGDERKKIAEFEALVADTEMKALRAQMNPHFIFNALNAIGNSIADQDFTTAGDYLSRFAKLIRQILENSERKEIPLAADLAVLEGYIQLEAMRLRGKFTYAINIAGDIDPENTLVPPLILQPLIENSIWHGILPKKDTGHIDIRVQKDSDSLCYIVEDNGVGRAPVNGQTNTSKRSLGIALTKARVDIAGAHQNKTAAILFNDLPNGLAVTVKLPLSLQF</sequence>
<feature type="transmembrane region" description="Helical" evidence="2">
    <location>
        <begin position="348"/>
        <end position="370"/>
    </location>
</feature>
<organism evidence="5 6">
    <name type="scientific">Parapedobacter indicus</name>
    <dbReference type="NCBI Taxonomy" id="1477437"/>
    <lineage>
        <taxon>Bacteria</taxon>
        <taxon>Pseudomonadati</taxon>
        <taxon>Bacteroidota</taxon>
        <taxon>Sphingobacteriia</taxon>
        <taxon>Sphingobacteriales</taxon>
        <taxon>Sphingobacteriaceae</taxon>
        <taxon>Parapedobacter</taxon>
    </lineage>
</organism>
<keyword evidence="2" id="KW-1133">Transmembrane helix</keyword>
<dbReference type="InterPro" id="IPR036890">
    <property type="entry name" value="HATPase_C_sf"/>
</dbReference>
<evidence type="ECO:0000313" key="5">
    <source>
        <dbReference type="EMBL" id="SFI83478.1"/>
    </source>
</evidence>
<keyword evidence="6" id="KW-1185">Reference proteome</keyword>
<feature type="signal peptide" evidence="3">
    <location>
        <begin position="1"/>
        <end position="19"/>
    </location>
</feature>